<evidence type="ECO:0000259" key="7">
    <source>
        <dbReference type="PROSITE" id="PS50873"/>
    </source>
</evidence>
<protein>
    <recommendedName>
        <fullName evidence="7">Plant heme peroxidase family profile domain-containing protein</fullName>
    </recommendedName>
</protein>
<sequence length="248" mass="27041">MLKESLKTVRKLQSNSEVYTQIANSFQAAFARTPLPLYLRIAFHDAGTFDKFTNTGGPNGSILNATELARDENKGISTVKDVYLNIKTSFPSVSLADIIQIGGYVSVSASGGPVMPFRFGRADCTASTADTDGRIPDPSSKNVRAIFRSMGFNDIETVALSGAHTLGGLRFVGPQLIPFTNQPLVFSNKYYQLLLQAQQQGLARLISDSFLVMDPALLAIVQSFANNNDLFFSEYSKAHVKLSELGYH</sequence>
<dbReference type="EMBL" id="CAJZBQ010000058">
    <property type="protein sequence ID" value="CAG9334324.1"/>
    <property type="molecule type" value="Genomic_DNA"/>
</dbReference>
<gene>
    <name evidence="8" type="ORF">BSTOLATCC_MIC60943</name>
</gene>
<dbReference type="GO" id="GO:0000302">
    <property type="term" value="P:response to reactive oxygen species"/>
    <property type="evidence" value="ECO:0007669"/>
    <property type="project" value="TreeGrafter"/>
</dbReference>
<dbReference type="Proteomes" id="UP001162131">
    <property type="component" value="Unassembled WGS sequence"/>
</dbReference>
<feature type="domain" description="Plant heme peroxidase family profile" evidence="7">
    <location>
        <begin position="76"/>
        <end position="248"/>
    </location>
</feature>
<evidence type="ECO:0000256" key="2">
    <source>
        <dbReference type="ARBA" id="ARBA00022617"/>
    </source>
</evidence>
<dbReference type="InterPro" id="IPR002016">
    <property type="entry name" value="Haem_peroxidase"/>
</dbReference>
<dbReference type="PRINTS" id="PR00459">
    <property type="entry name" value="ASPEROXIDASE"/>
</dbReference>
<organism evidence="8 9">
    <name type="scientific">Blepharisma stoltei</name>
    <dbReference type="NCBI Taxonomy" id="1481888"/>
    <lineage>
        <taxon>Eukaryota</taxon>
        <taxon>Sar</taxon>
        <taxon>Alveolata</taxon>
        <taxon>Ciliophora</taxon>
        <taxon>Postciliodesmatophora</taxon>
        <taxon>Heterotrichea</taxon>
        <taxon>Heterotrichida</taxon>
        <taxon>Blepharismidae</taxon>
        <taxon>Blepharisma</taxon>
    </lineage>
</organism>
<dbReference type="InterPro" id="IPR019793">
    <property type="entry name" value="Peroxidases_heam-ligand_BS"/>
</dbReference>
<comment type="caution">
    <text evidence="8">The sequence shown here is derived from an EMBL/GenBank/DDBJ whole genome shotgun (WGS) entry which is preliminary data.</text>
</comment>
<keyword evidence="9" id="KW-1185">Reference proteome</keyword>
<dbReference type="GO" id="GO:0020037">
    <property type="term" value="F:heme binding"/>
    <property type="evidence" value="ECO:0007669"/>
    <property type="project" value="InterPro"/>
</dbReference>
<dbReference type="PROSITE" id="PS00435">
    <property type="entry name" value="PEROXIDASE_1"/>
    <property type="match status" value="1"/>
</dbReference>
<evidence type="ECO:0000256" key="3">
    <source>
        <dbReference type="ARBA" id="ARBA00022723"/>
    </source>
</evidence>
<name>A0AAU9K771_9CILI</name>
<keyword evidence="2" id="KW-0349">Heme</keyword>
<dbReference type="PANTHER" id="PTHR31356:SF36">
    <property type="entry name" value="L-ASCORBATE PEROXIDASE 3"/>
    <property type="match status" value="1"/>
</dbReference>
<dbReference type="Gene3D" id="1.10.420.10">
    <property type="entry name" value="Peroxidase, domain 2"/>
    <property type="match status" value="1"/>
</dbReference>
<dbReference type="GO" id="GO:0042744">
    <property type="term" value="P:hydrogen peroxide catabolic process"/>
    <property type="evidence" value="ECO:0007669"/>
    <property type="project" value="TreeGrafter"/>
</dbReference>
<comment type="similarity">
    <text evidence="6">Belongs to the peroxidase family.</text>
</comment>
<dbReference type="GO" id="GO:0046872">
    <property type="term" value="F:metal ion binding"/>
    <property type="evidence" value="ECO:0007669"/>
    <property type="project" value="UniProtKB-KW"/>
</dbReference>
<proteinExistence type="inferred from homology"/>
<keyword evidence="1" id="KW-0575">Peroxidase</keyword>
<keyword evidence="3" id="KW-0479">Metal-binding</keyword>
<evidence type="ECO:0000256" key="5">
    <source>
        <dbReference type="ARBA" id="ARBA00023004"/>
    </source>
</evidence>
<dbReference type="PRINTS" id="PR00458">
    <property type="entry name" value="PEROXIDASE"/>
</dbReference>
<evidence type="ECO:0000256" key="1">
    <source>
        <dbReference type="ARBA" id="ARBA00022559"/>
    </source>
</evidence>
<keyword evidence="4" id="KW-0560">Oxidoreductase</keyword>
<dbReference type="InterPro" id="IPR002207">
    <property type="entry name" value="Peroxidase_I"/>
</dbReference>
<dbReference type="SUPFAM" id="SSF48113">
    <property type="entry name" value="Heme-dependent peroxidases"/>
    <property type="match status" value="1"/>
</dbReference>
<dbReference type="InterPro" id="IPR044831">
    <property type="entry name" value="Ccp1-like"/>
</dbReference>
<evidence type="ECO:0000256" key="6">
    <source>
        <dbReference type="RuleBase" id="RU004241"/>
    </source>
</evidence>
<dbReference type="AlphaFoldDB" id="A0AAU9K771"/>
<evidence type="ECO:0000313" key="9">
    <source>
        <dbReference type="Proteomes" id="UP001162131"/>
    </source>
</evidence>
<evidence type="ECO:0000313" key="8">
    <source>
        <dbReference type="EMBL" id="CAG9334324.1"/>
    </source>
</evidence>
<evidence type="ECO:0000256" key="4">
    <source>
        <dbReference type="ARBA" id="ARBA00023002"/>
    </source>
</evidence>
<keyword evidence="5" id="KW-0408">Iron</keyword>
<dbReference type="GO" id="GO:0004601">
    <property type="term" value="F:peroxidase activity"/>
    <property type="evidence" value="ECO:0007669"/>
    <property type="project" value="UniProtKB-KW"/>
</dbReference>
<dbReference type="PROSITE" id="PS50873">
    <property type="entry name" value="PEROXIDASE_4"/>
    <property type="match status" value="1"/>
</dbReference>
<dbReference type="Pfam" id="PF00141">
    <property type="entry name" value="peroxidase"/>
    <property type="match status" value="1"/>
</dbReference>
<dbReference type="PANTHER" id="PTHR31356">
    <property type="entry name" value="THYLAKOID LUMENAL 29 KDA PROTEIN, CHLOROPLASTIC-RELATED"/>
    <property type="match status" value="1"/>
</dbReference>
<dbReference type="Gene3D" id="1.10.520.10">
    <property type="match status" value="1"/>
</dbReference>
<dbReference type="InterPro" id="IPR010255">
    <property type="entry name" value="Haem_peroxidase_sf"/>
</dbReference>
<dbReference type="GO" id="GO:0034599">
    <property type="term" value="P:cellular response to oxidative stress"/>
    <property type="evidence" value="ECO:0007669"/>
    <property type="project" value="InterPro"/>
</dbReference>
<reference evidence="8" key="1">
    <citation type="submission" date="2021-09" db="EMBL/GenBank/DDBJ databases">
        <authorList>
            <consortium name="AG Swart"/>
            <person name="Singh M."/>
            <person name="Singh A."/>
            <person name="Seah K."/>
            <person name="Emmerich C."/>
        </authorList>
    </citation>
    <scope>NUCLEOTIDE SEQUENCE</scope>
    <source>
        <strain evidence="8">ATCC30299</strain>
    </source>
</reference>
<accession>A0AAU9K771</accession>